<keyword evidence="1" id="KW-1133">Transmembrane helix</keyword>
<sequence>MKTSTKRFWLGVGVGYVAANVIAAIGPALAIYTRGEWSVHPLPGVRVSRVRDEPAGQPR</sequence>
<evidence type="ECO:0000313" key="2">
    <source>
        <dbReference type="EMBL" id="BDZ42520.1"/>
    </source>
</evidence>
<keyword evidence="1" id="KW-0472">Membrane</keyword>
<dbReference type="Proteomes" id="UP001321475">
    <property type="component" value="Chromosome"/>
</dbReference>
<accession>A0ABM8G338</accession>
<keyword evidence="1" id="KW-0812">Transmembrane</keyword>
<gene>
    <name evidence="2" type="ORF">GCM10025865_18190</name>
</gene>
<keyword evidence="3" id="KW-1185">Reference proteome</keyword>
<evidence type="ECO:0000256" key="1">
    <source>
        <dbReference type="SAM" id="Phobius"/>
    </source>
</evidence>
<feature type="transmembrane region" description="Helical" evidence="1">
    <location>
        <begin position="7"/>
        <end position="32"/>
    </location>
</feature>
<protein>
    <submittedName>
        <fullName evidence="2">Uncharacterized protein</fullName>
    </submittedName>
</protein>
<evidence type="ECO:0000313" key="3">
    <source>
        <dbReference type="Proteomes" id="UP001321475"/>
    </source>
</evidence>
<dbReference type="EMBL" id="AP027729">
    <property type="protein sequence ID" value="BDZ42520.1"/>
    <property type="molecule type" value="Genomic_DNA"/>
</dbReference>
<proteinExistence type="predicted"/>
<organism evidence="2 3">
    <name type="scientific">Paraoerskovia sediminicola</name>
    <dbReference type="NCBI Taxonomy" id="1138587"/>
    <lineage>
        <taxon>Bacteria</taxon>
        <taxon>Bacillati</taxon>
        <taxon>Actinomycetota</taxon>
        <taxon>Actinomycetes</taxon>
        <taxon>Micrococcales</taxon>
        <taxon>Cellulomonadaceae</taxon>
        <taxon>Paraoerskovia</taxon>
    </lineage>
</organism>
<dbReference type="RefSeq" id="WP_286216992.1">
    <property type="nucleotide sequence ID" value="NZ_AP027729.1"/>
</dbReference>
<reference evidence="3" key="1">
    <citation type="journal article" date="2019" name="Int. J. Syst. Evol. Microbiol.">
        <title>The Global Catalogue of Microorganisms (GCM) 10K type strain sequencing project: providing services to taxonomists for standard genome sequencing and annotation.</title>
        <authorList>
            <consortium name="The Broad Institute Genomics Platform"/>
            <consortium name="The Broad Institute Genome Sequencing Center for Infectious Disease"/>
            <person name="Wu L."/>
            <person name="Ma J."/>
        </authorList>
    </citation>
    <scope>NUCLEOTIDE SEQUENCE [LARGE SCALE GENOMIC DNA]</scope>
    <source>
        <strain evidence="3">NBRC 108565</strain>
    </source>
</reference>
<name>A0ABM8G338_9CELL</name>